<organism evidence="5 6">
    <name type="scientific">Pelobates cultripes</name>
    <name type="common">Western spadefoot toad</name>
    <dbReference type="NCBI Taxonomy" id="61616"/>
    <lineage>
        <taxon>Eukaryota</taxon>
        <taxon>Metazoa</taxon>
        <taxon>Chordata</taxon>
        <taxon>Craniata</taxon>
        <taxon>Vertebrata</taxon>
        <taxon>Euteleostomi</taxon>
        <taxon>Amphibia</taxon>
        <taxon>Batrachia</taxon>
        <taxon>Anura</taxon>
        <taxon>Pelobatoidea</taxon>
        <taxon>Pelobatidae</taxon>
        <taxon>Pelobates</taxon>
    </lineage>
</organism>
<dbReference type="GO" id="GO:0016973">
    <property type="term" value="P:poly(A)+ mRNA export from nucleus"/>
    <property type="evidence" value="ECO:0007669"/>
    <property type="project" value="TreeGrafter"/>
</dbReference>
<dbReference type="EMBL" id="OW240912">
    <property type="protein sequence ID" value="CAH2223462.1"/>
    <property type="molecule type" value="Genomic_DNA"/>
</dbReference>
<dbReference type="AlphaFoldDB" id="A0AAD1R4B6"/>
<evidence type="ECO:0000256" key="1">
    <source>
        <dbReference type="ARBA" id="ARBA00025771"/>
    </source>
</evidence>
<dbReference type="SMART" id="SM00753">
    <property type="entry name" value="PAM"/>
    <property type="match status" value="1"/>
</dbReference>
<evidence type="ECO:0000313" key="5">
    <source>
        <dbReference type="EMBL" id="CAH2223462.1"/>
    </source>
</evidence>
<dbReference type="InterPro" id="IPR036388">
    <property type="entry name" value="WH-like_DNA-bd_sf"/>
</dbReference>
<feature type="domain" description="PCI" evidence="4">
    <location>
        <begin position="174"/>
        <end position="355"/>
    </location>
</feature>
<dbReference type="FunFam" id="1.10.10.10:FF:000146">
    <property type="entry name" value="PCI domain-containing protein 2 homolog"/>
    <property type="match status" value="1"/>
</dbReference>
<dbReference type="Proteomes" id="UP001295444">
    <property type="component" value="Chromosome 01"/>
</dbReference>
<keyword evidence="6" id="KW-1185">Reference proteome</keyword>
<proteinExistence type="inferred from homology"/>
<dbReference type="GO" id="GO:0070390">
    <property type="term" value="C:transcription export complex 2"/>
    <property type="evidence" value="ECO:0007669"/>
    <property type="project" value="TreeGrafter"/>
</dbReference>
<dbReference type="PANTHER" id="PTHR12732">
    <property type="entry name" value="UNCHARACTERIZED PROTEASOME COMPONENT REGION PCI-CONTAINING"/>
    <property type="match status" value="1"/>
</dbReference>
<dbReference type="PROSITE" id="PS50250">
    <property type="entry name" value="PCI"/>
    <property type="match status" value="1"/>
</dbReference>
<evidence type="ECO:0000259" key="4">
    <source>
        <dbReference type="PROSITE" id="PS50250"/>
    </source>
</evidence>
<dbReference type="GO" id="GO:0000973">
    <property type="term" value="P:post-transcriptional tethering of RNA polymerase II gene DNA at nuclear periphery"/>
    <property type="evidence" value="ECO:0007669"/>
    <property type="project" value="TreeGrafter"/>
</dbReference>
<evidence type="ECO:0000256" key="3">
    <source>
        <dbReference type="ARBA" id="ARBA00033214"/>
    </source>
</evidence>
<dbReference type="Gene3D" id="1.10.10.10">
    <property type="entry name" value="Winged helix-like DNA-binding domain superfamily/Winged helix DNA-binding domain"/>
    <property type="match status" value="1"/>
</dbReference>
<accession>A0AAD1R4B6</accession>
<dbReference type="PANTHER" id="PTHR12732:SF0">
    <property type="entry name" value="PCI DOMAIN-CONTAINING PROTEIN 2"/>
    <property type="match status" value="1"/>
</dbReference>
<protein>
    <recommendedName>
        <fullName evidence="2">PCI domain-containing protein 2</fullName>
    </recommendedName>
    <alternativeName>
        <fullName evidence="3">CSN12-like protein</fullName>
    </alternativeName>
</protein>
<name>A0AAD1R4B6_PELCU</name>
<sequence>MAHISINQYLQLVQEAIDSKNGFDCGDLVSFRHPHVANPKLQLSAPEEKCQQVLEPPYDEMFAAHLRALPVMYAITLDLRIFANSADQQLTKKGKGKLGDMLEKAAELLMSCFRVCASDTRAAFDDSKKWGMLFLVNQLFKIYFKINKLHLCKPLIRAIDSSNFRDEYTMAQRVTYKYYVGRKAMFDSDFKKAEEYLSFAFLNCHQLSQKNKRMILIYLLPVKMLLGHMPSLQLLKKYDLMQFAEVTKSVSEGNLLLLTETLAKQETFFIRCGISLILEKLKIITYRNLFKKVYLLLKTHQLSLDAFLIALKFMKVEDVDLDEVQCIIANLIYMGHIKGYISHQHQKLVVSKQNPFPPLSTVC</sequence>
<dbReference type="Pfam" id="PF01399">
    <property type="entry name" value="PCI"/>
    <property type="match status" value="1"/>
</dbReference>
<evidence type="ECO:0000256" key="2">
    <source>
        <dbReference type="ARBA" id="ARBA00026186"/>
    </source>
</evidence>
<dbReference type="GO" id="GO:0003690">
    <property type="term" value="F:double-stranded DNA binding"/>
    <property type="evidence" value="ECO:0007669"/>
    <property type="project" value="InterPro"/>
</dbReference>
<dbReference type="GO" id="GO:0003723">
    <property type="term" value="F:RNA binding"/>
    <property type="evidence" value="ECO:0007669"/>
    <property type="project" value="InterPro"/>
</dbReference>
<dbReference type="InterPro" id="IPR045114">
    <property type="entry name" value="Csn12-like"/>
</dbReference>
<gene>
    <name evidence="5" type="ORF">PECUL_23A010051</name>
</gene>
<comment type="similarity">
    <text evidence="1">Belongs to the CSN12 family.</text>
</comment>
<reference evidence="5" key="1">
    <citation type="submission" date="2022-03" db="EMBL/GenBank/DDBJ databases">
        <authorList>
            <person name="Alioto T."/>
            <person name="Alioto T."/>
            <person name="Gomez Garrido J."/>
        </authorList>
    </citation>
    <scope>NUCLEOTIDE SEQUENCE</scope>
</reference>
<evidence type="ECO:0000313" key="6">
    <source>
        <dbReference type="Proteomes" id="UP001295444"/>
    </source>
</evidence>
<dbReference type="InterPro" id="IPR000717">
    <property type="entry name" value="PCI_dom"/>
</dbReference>
<dbReference type="GO" id="GO:0006368">
    <property type="term" value="P:transcription elongation by RNA polymerase II"/>
    <property type="evidence" value="ECO:0007669"/>
    <property type="project" value="TreeGrafter"/>
</dbReference>